<feature type="domain" description="BTB" evidence="6">
    <location>
        <begin position="464"/>
        <end position="539"/>
    </location>
</feature>
<dbReference type="SMART" id="SM00225">
    <property type="entry name" value="BTB"/>
    <property type="match status" value="2"/>
</dbReference>
<dbReference type="EC" id="3.6.5.2" evidence="2"/>
<dbReference type="InterPro" id="IPR000210">
    <property type="entry name" value="BTB/POZ_dom"/>
</dbReference>
<evidence type="ECO:0000313" key="8">
    <source>
        <dbReference type="Proteomes" id="UP001146793"/>
    </source>
</evidence>
<dbReference type="InterPro" id="IPR051065">
    <property type="entry name" value="Ras-related_GTPase"/>
</dbReference>
<dbReference type="PANTHER" id="PTHR45704">
    <property type="entry name" value="RAS-LIKE FAMILY MEMBER 11"/>
    <property type="match status" value="1"/>
</dbReference>
<dbReference type="PROSITE" id="PS51421">
    <property type="entry name" value="RAS"/>
    <property type="match status" value="1"/>
</dbReference>
<evidence type="ECO:0000256" key="5">
    <source>
        <dbReference type="SAM" id="MobiDB-lite"/>
    </source>
</evidence>
<proteinExistence type="inferred from homology"/>
<keyword evidence="3" id="KW-0378">Hydrolase</keyword>
<dbReference type="PROSITE" id="PS50097">
    <property type="entry name" value="BTB"/>
    <property type="match status" value="1"/>
</dbReference>
<dbReference type="SUPFAM" id="SSF54695">
    <property type="entry name" value="POZ domain"/>
    <property type="match status" value="2"/>
</dbReference>
<dbReference type="InterPro" id="IPR011333">
    <property type="entry name" value="SKP1/BTB/POZ_sf"/>
</dbReference>
<dbReference type="CDD" id="cd18186">
    <property type="entry name" value="BTB_POZ_ZBTB_KLHL-like"/>
    <property type="match status" value="1"/>
</dbReference>
<dbReference type="AlphaFoldDB" id="A0AAV7ZT64"/>
<feature type="region of interest" description="Disordered" evidence="5">
    <location>
        <begin position="293"/>
        <end position="357"/>
    </location>
</feature>
<reference evidence="7" key="1">
    <citation type="submission" date="2022-08" db="EMBL/GenBank/DDBJ databases">
        <title>Novel sulphate-reducing endosymbionts in the free-living metamonad Anaeramoeba.</title>
        <authorList>
            <person name="Jerlstrom-Hultqvist J."/>
            <person name="Cepicka I."/>
            <person name="Gallot-Lavallee L."/>
            <person name="Salas-Leiva D."/>
            <person name="Curtis B.A."/>
            <person name="Zahonova K."/>
            <person name="Pipaliya S."/>
            <person name="Dacks J."/>
            <person name="Roger A.J."/>
        </authorList>
    </citation>
    <scope>NUCLEOTIDE SEQUENCE</scope>
    <source>
        <strain evidence="7">Busselton2</strain>
    </source>
</reference>
<evidence type="ECO:0000256" key="3">
    <source>
        <dbReference type="ARBA" id="ARBA00022801"/>
    </source>
</evidence>
<dbReference type="Proteomes" id="UP001146793">
    <property type="component" value="Unassembled WGS sequence"/>
</dbReference>
<dbReference type="PROSITE" id="PS51419">
    <property type="entry name" value="RAB"/>
    <property type="match status" value="1"/>
</dbReference>
<comment type="caution">
    <text evidence="7">The sequence shown here is derived from an EMBL/GenBank/DDBJ whole genome shotgun (WGS) entry which is preliminary data.</text>
</comment>
<gene>
    <name evidence="7" type="ORF">M0812_11004</name>
</gene>
<dbReference type="PRINTS" id="PR00449">
    <property type="entry name" value="RASTRNSFRMNG"/>
</dbReference>
<dbReference type="GO" id="GO:0005525">
    <property type="term" value="F:GTP binding"/>
    <property type="evidence" value="ECO:0007669"/>
    <property type="project" value="InterPro"/>
</dbReference>
<evidence type="ECO:0000259" key="6">
    <source>
        <dbReference type="PROSITE" id="PS50097"/>
    </source>
</evidence>
<comment type="similarity">
    <text evidence="1">Belongs to the small GTPase superfamily. Ras family.</text>
</comment>
<dbReference type="Pfam" id="PF00071">
    <property type="entry name" value="Ras"/>
    <property type="match status" value="1"/>
</dbReference>
<feature type="compositionally biased region" description="Basic and acidic residues" evidence="5">
    <location>
        <begin position="295"/>
        <end position="357"/>
    </location>
</feature>
<name>A0AAV7ZT64_9EUKA</name>
<dbReference type="EMBL" id="JANTQA010000023">
    <property type="protein sequence ID" value="KAJ3445139.1"/>
    <property type="molecule type" value="Genomic_DNA"/>
</dbReference>
<dbReference type="InterPro" id="IPR027417">
    <property type="entry name" value="P-loop_NTPase"/>
</dbReference>
<dbReference type="Gene3D" id="3.30.710.10">
    <property type="entry name" value="Potassium Channel Kv1.1, Chain A"/>
    <property type="match status" value="2"/>
</dbReference>
<evidence type="ECO:0000256" key="1">
    <source>
        <dbReference type="ARBA" id="ARBA00008344"/>
    </source>
</evidence>
<evidence type="ECO:0000256" key="4">
    <source>
        <dbReference type="ARBA" id="ARBA00048098"/>
    </source>
</evidence>
<protein>
    <recommendedName>
        <fullName evidence="2">small monomeric GTPase</fullName>
        <ecNumber evidence="2">3.6.5.2</ecNumber>
    </recommendedName>
</protein>
<evidence type="ECO:0000256" key="2">
    <source>
        <dbReference type="ARBA" id="ARBA00011984"/>
    </source>
</evidence>
<dbReference type="SUPFAM" id="SSF52540">
    <property type="entry name" value="P-loop containing nucleoside triphosphate hydrolases"/>
    <property type="match status" value="1"/>
</dbReference>
<dbReference type="Gene3D" id="3.40.50.300">
    <property type="entry name" value="P-loop containing nucleotide triphosphate hydrolases"/>
    <property type="match status" value="1"/>
</dbReference>
<dbReference type="Pfam" id="PF00651">
    <property type="entry name" value="BTB"/>
    <property type="match status" value="1"/>
</dbReference>
<comment type="catalytic activity">
    <reaction evidence="4">
        <text>GTP + H2O = GDP + phosphate + H(+)</text>
        <dbReference type="Rhea" id="RHEA:19669"/>
        <dbReference type="ChEBI" id="CHEBI:15377"/>
        <dbReference type="ChEBI" id="CHEBI:15378"/>
        <dbReference type="ChEBI" id="CHEBI:37565"/>
        <dbReference type="ChEBI" id="CHEBI:43474"/>
        <dbReference type="ChEBI" id="CHEBI:58189"/>
        <dbReference type="EC" id="3.6.5.2"/>
    </reaction>
</comment>
<dbReference type="SMART" id="SM00175">
    <property type="entry name" value="RAB"/>
    <property type="match status" value="1"/>
</dbReference>
<sequence>MEYKPFKVLIVGHHNTGKRTLVFRYVDDRFELHWSELDDWEWKNKNVTYENENYEISFMLEFPDHYKPFHEQLHQCTAIFLIYSVISLTSYEYLQEKVEQIKRYLEISDFKNVPVVLIGSKCDLEERREVSMEQGQEFANLLNIPFFELSTKYRVNSQEIVTTLLGEYAKKGGVGEQKTEKKKNLNWIKKKLYIKEMDLPPKFEEPKLTQAKSKFKKDLEKMFNKNFAADLKLVFKDESEILVHSYILKTRSVLFQKFFGFISKANFEENKLFIDMSNKIRIKVTQFPNQLSNTKRNEEEKGMEKEIKKEKEIQIEKKNENENEKEKEKKKEQEQEQEQEKEKEKEKEKKEIKNMEKEEKQEENKIKFVFYCDYDSEIFELFLKYLYCGKINEEFTKNKTQLTRFISLLQLFRVNNLEKLLTKKFLSTVNVNQGGEQEITQLEQFEIDILRNNIGKLINQPKTCDFQIIVTDKYNRKDNKQIFKVHSALIKSRSKYFSKLVSSNLIEKNKQFVKLENINSEAFIKILIYLYSNKLVIASLDIAKKTNNYKIINKAMKNLFDLLMLSDYFQLPYLNYLCREHLIKNLNSFLDYLIDCLILSDRLNCQDLFEWCCWKIGENYLLLKKTKKYKSLSKELQSNILKYQWPPNEVIKHQKSLKTKFAKKMNLYGNEN</sequence>
<organism evidence="7 8">
    <name type="scientific">Anaeramoeba flamelloides</name>
    <dbReference type="NCBI Taxonomy" id="1746091"/>
    <lineage>
        <taxon>Eukaryota</taxon>
        <taxon>Metamonada</taxon>
        <taxon>Anaeramoebidae</taxon>
        <taxon>Anaeramoeba</taxon>
    </lineage>
</organism>
<dbReference type="GO" id="GO:0003925">
    <property type="term" value="F:G protein activity"/>
    <property type="evidence" value="ECO:0007669"/>
    <property type="project" value="UniProtKB-EC"/>
</dbReference>
<dbReference type="InterPro" id="IPR001806">
    <property type="entry name" value="Small_GTPase"/>
</dbReference>
<accession>A0AAV7ZT64</accession>
<evidence type="ECO:0000313" key="7">
    <source>
        <dbReference type="EMBL" id="KAJ3445139.1"/>
    </source>
</evidence>
<dbReference type="SMART" id="SM00173">
    <property type="entry name" value="RAS"/>
    <property type="match status" value="1"/>
</dbReference>